<dbReference type="PROSITE" id="PS51257">
    <property type="entry name" value="PROKAR_LIPOPROTEIN"/>
    <property type="match status" value="1"/>
</dbReference>
<protein>
    <recommendedName>
        <fullName evidence="4">Beta-lactamase inhibitor (BLIP)</fullName>
    </recommendedName>
</protein>
<dbReference type="EMBL" id="LGSS01000001">
    <property type="protein sequence ID" value="KNF10045.1"/>
    <property type="molecule type" value="Genomic_DNA"/>
</dbReference>
<dbReference type="SUPFAM" id="SSF56091">
    <property type="entry name" value="DNA ligase/mRNA capping enzyme, catalytic domain"/>
    <property type="match status" value="1"/>
</dbReference>
<accession>A0A0L0WF50</accession>
<comment type="caution">
    <text evidence="2">The sequence shown here is derived from an EMBL/GenBank/DDBJ whole genome shotgun (WGS) entry which is preliminary data.</text>
</comment>
<keyword evidence="1" id="KW-0732">Signal</keyword>
<reference evidence="3" key="1">
    <citation type="submission" date="2015-07" db="EMBL/GenBank/DDBJ databases">
        <title>Draft genome sequence of the purine-degrading Gottschalkia purinilyticum DSM 1384 (formerly Clostridium purinilyticum).</title>
        <authorList>
            <person name="Poehlein A."/>
            <person name="Schiel-Bengelsdorf B."/>
            <person name="Bengelsdorf F.R."/>
            <person name="Daniel R."/>
            <person name="Duerre P."/>
        </authorList>
    </citation>
    <scope>NUCLEOTIDE SEQUENCE [LARGE SCALE GENOMIC DNA]</scope>
    <source>
        <strain evidence="3">DSM 1384</strain>
    </source>
</reference>
<organism evidence="2 3">
    <name type="scientific">Gottschalkia purinilytica</name>
    <name type="common">Clostridium purinilyticum</name>
    <dbReference type="NCBI Taxonomy" id="1503"/>
    <lineage>
        <taxon>Bacteria</taxon>
        <taxon>Bacillati</taxon>
        <taxon>Bacillota</taxon>
        <taxon>Tissierellia</taxon>
        <taxon>Tissierellales</taxon>
        <taxon>Gottschalkiaceae</taxon>
        <taxon>Gottschalkia</taxon>
    </lineage>
</organism>
<sequence length="187" mass="20858">MKKILSVVIVLVFAVVLYGCSEGAKKIEESIENENQIRMTNALSIEKPYDDIKKGMSYEEVRAILGDGIETISNSVAGMEGQSYEWKIDGELILIKFIDNKVYLITKSGSDIRHTGKEITINMYNKVREGMSYKEVISILGEGEKLASGKISGKDTATYHWVNKDGSNMHLMIENGKVSMKAQVNLK</sequence>
<proteinExistence type="predicted"/>
<evidence type="ECO:0008006" key="4">
    <source>
        <dbReference type="Google" id="ProtNLM"/>
    </source>
</evidence>
<evidence type="ECO:0000256" key="1">
    <source>
        <dbReference type="ARBA" id="ARBA00022729"/>
    </source>
</evidence>
<dbReference type="Proteomes" id="UP000037267">
    <property type="component" value="Unassembled WGS sequence"/>
</dbReference>
<dbReference type="Pfam" id="PF12978">
    <property type="entry name" value="DUF3862"/>
    <property type="match status" value="1"/>
</dbReference>
<name>A0A0L0WF50_GOTPU</name>
<keyword evidence="3" id="KW-1185">Reference proteome</keyword>
<dbReference type="AlphaFoldDB" id="A0A0L0WF50"/>
<dbReference type="OrthoDB" id="570195at2"/>
<dbReference type="RefSeq" id="WP_050353773.1">
    <property type="nucleotide sequence ID" value="NZ_LGSS01000001.1"/>
</dbReference>
<evidence type="ECO:0000313" key="2">
    <source>
        <dbReference type="EMBL" id="KNF10045.1"/>
    </source>
</evidence>
<dbReference type="InterPro" id="IPR037873">
    <property type="entry name" value="BamE-like"/>
</dbReference>
<dbReference type="Gene3D" id="3.30.1450.10">
    <property type="match status" value="2"/>
</dbReference>
<gene>
    <name evidence="2" type="ORF">CLPU_1c02100</name>
</gene>
<evidence type="ECO:0000313" key="3">
    <source>
        <dbReference type="Proteomes" id="UP000037267"/>
    </source>
</evidence>
<dbReference type="InterPro" id="IPR024418">
    <property type="entry name" value="DUF3862"/>
</dbReference>